<feature type="transmembrane region" description="Helical" evidence="1">
    <location>
        <begin position="12"/>
        <end position="37"/>
    </location>
</feature>
<organism evidence="2 3">
    <name type="scientific">Cognatishimia maritima</name>
    <dbReference type="NCBI Taxonomy" id="870908"/>
    <lineage>
        <taxon>Bacteria</taxon>
        <taxon>Pseudomonadati</taxon>
        <taxon>Pseudomonadota</taxon>
        <taxon>Alphaproteobacteria</taxon>
        <taxon>Rhodobacterales</taxon>
        <taxon>Paracoccaceae</taxon>
        <taxon>Cognatishimia</taxon>
    </lineage>
</organism>
<name>A0A1M5TYX3_9RHOB</name>
<keyword evidence="1" id="KW-1133">Transmembrane helix</keyword>
<feature type="transmembrane region" description="Helical" evidence="1">
    <location>
        <begin position="43"/>
        <end position="61"/>
    </location>
</feature>
<protein>
    <recommendedName>
        <fullName evidence="4">DUF2842 domain-containing protein</fullName>
    </recommendedName>
</protein>
<keyword evidence="3" id="KW-1185">Reference proteome</keyword>
<dbReference type="Proteomes" id="UP000184211">
    <property type="component" value="Unassembled WGS sequence"/>
</dbReference>
<sequence length="79" mass="8672">MALSHKAKRRWAILILVIGLPIYMILASVLATTVLGWLGRPSILLELAIYVGLGVLWVFPLKRVFMGVGQAAPDEDGDR</sequence>
<dbReference type="OrthoDB" id="7510023at2"/>
<dbReference type="AlphaFoldDB" id="A0A1M5TYX3"/>
<keyword evidence="1" id="KW-0472">Membrane</keyword>
<dbReference type="Pfam" id="PF11003">
    <property type="entry name" value="DUF2842"/>
    <property type="match status" value="1"/>
</dbReference>
<dbReference type="InterPro" id="IPR021265">
    <property type="entry name" value="DUF2842"/>
</dbReference>
<evidence type="ECO:0000313" key="3">
    <source>
        <dbReference type="Proteomes" id="UP000184211"/>
    </source>
</evidence>
<evidence type="ECO:0008006" key="4">
    <source>
        <dbReference type="Google" id="ProtNLM"/>
    </source>
</evidence>
<dbReference type="STRING" id="870908.SAMN04488044_2740"/>
<evidence type="ECO:0000256" key="1">
    <source>
        <dbReference type="SAM" id="Phobius"/>
    </source>
</evidence>
<gene>
    <name evidence="2" type="ORF">SAMN04488044_2740</name>
</gene>
<proteinExistence type="predicted"/>
<dbReference type="RefSeq" id="WP_072793594.1">
    <property type="nucleotide sequence ID" value="NZ_FQWM01000006.1"/>
</dbReference>
<reference evidence="3" key="1">
    <citation type="submission" date="2016-11" db="EMBL/GenBank/DDBJ databases">
        <authorList>
            <person name="Varghese N."/>
            <person name="Submissions S."/>
        </authorList>
    </citation>
    <scope>NUCLEOTIDE SEQUENCE [LARGE SCALE GENOMIC DNA]</scope>
    <source>
        <strain evidence="3">DSM 28223</strain>
    </source>
</reference>
<accession>A0A1M5TYX3</accession>
<keyword evidence="1" id="KW-0812">Transmembrane</keyword>
<dbReference type="EMBL" id="FQWM01000006">
    <property type="protein sequence ID" value="SHH55826.1"/>
    <property type="molecule type" value="Genomic_DNA"/>
</dbReference>
<evidence type="ECO:0000313" key="2">
    <source>
        <dbReference type="EMBL" id="SHH55826.1"/>
    </source>
</evidence>